<feature type="binding site" evidence="5">
    <location>
        <position position="43"/>
    </location>
    <ligand>
        <name>AMP</name>
        <dbReference type="ChEBI" id="CHEBI:456215"/>
    </ligand>
</feature>
<dbReference type="UniPathway" id="UPA00588">
    <property type="reaction ID" value="UER00649"/>
</dbReference>
<evidence type="ECO:0000313" key="8">
    <source>
        <dbReference type="EMBL" id="MBB6429862.1"/>
    </source>
</evidence>
<evidence type="ECO:0000256" key="1">
    <source>
        <dbReference type="ARBA" id="ARBA00022679"/>
    </source>
</evidence>
<evidence type="ECO:0000256" key="2">
    <source>
        <dbReference type="ARBA" id="ARBA00022727"/>
    </source>
</evidence>
<comment type="catalytic activity">
    <reaction evidence="5 7">
        <text>AMP + ATP = 2 ADP</text>
        <dbReference type="Rhea" id="RHEA:12973"/>
        <dbReference type="ChEBI" id="CHEBI:30616"/>
        <dbReference type="ChEBI" id="CHEBI:456215"/>
        <dbReference type="ChEBI" id="CHEBI:456216"/>
        <dbReference type="EC" id="2.7.4.3"/>
    </reaction>
</comment>
<evidence type="ECO:0000256" key="5">
    <source>
        <dbReference type="HAMAP-Rule" id="MF_00235"/>
    </source>
</evidence>
<keyword evidence="4 5" id="KW-0418">Kinase</keyword>
<dbReference type="PRINTS" id="PR00094">
    <property type="entry name" value="ADENYLTKNASE"/>
</dbReference>
<comment type="caution">
    <text evidence="5">Lacks conserved residue(s) required for the propagation of feature annotation.</text>
</comment>
<comment type="similarity">
    <text evidence="5 6">Belongs to the adenylate kinase family.</text>
</comment>
<dbReference type="AlphaFoldDB" id="A0A7X0H6B8"/>
<comment type="subcellular location">
    <subcellularLocation>
        <location evidence="5 7">Cytoplasm</location>
    </subcellularLocation>
</comment>
<evidence type="ECO:0000256" key="6">
    <source>
        <dbReference type="RuleBase" id="RU003330"/>
    </source>
</evidence>
<dbReference type="InterPro" id="IPR033690">
    <property type="entry name" value="Adenylat_kinase_CS"/>
</dbReference>
<evidence type="ECO:0000313" key="9">
    <source>
        <dbReference type="Proteomes" id="UP000541810"/>
    </source>
</evidence>
<proteinExistence type="inferred from homology"/>
<feature type="binding site" evidence="5">
    <location>
        <position position="181"/>
    </location>
    <ligand>
        <name>ATP</name>
        <dbReference type="ChEBI" id="CHEBI:30616"/>
    </ligand>
</feature>
<dbReference type="InterPro" id="IPR000850">
    <property type="entry name" value="Adenylat/UMP-CMP_kin"/>
</dbReference>
<comment type="domain">
    <text evidence="5">Consists of three domains, a large central CORE domain and two small peripheral domains, NMPbind and LID, which undergo movements during catalysis. The LID domain closes over the site of phosphoryl transfer upon ATP binding. Assembling and dissambling the active center during each catalytic cycle provides an effective means to prevent ATP hydrolysis.</text>
</comment>
<reference evidence="8 9" key="1">
    <citation type="submission" date="2020-08" db="EMBL/GenBank/DDBJ databases">
        <title>Genomic Encyclopedia of Type Strains, Phase IV (KMG-IV): sequencing the most valuable type-strain genomes for metagenomic binning, comparative biology and taxonomic classification.</title>
        <authorList>
            <person name="Goeker M."/>
        </authorList>
    </citation>
    <scope>NUCLEOTIDE SEQUENCE [LARGE SCALE GENOMIC DNA]</scope>
    <source>
        <strain evidence="8 9">DSM 103725</strain>
    </source>
</reference>
<dbReference type="HAMAP" id="MF_00235">
    <property type="entry name" value="Adenylate_kinase_Adk"/>
    <property type="match status" value="1"/>
</dbReference>
<comment type="function">
    <text evidence="5">Catalyzes the reversible transfer of the terminal phosphate group between ATP and AMP. Plays an important role in cellular energy homeostasis and in adenine nucleotide metabolism.</text>
</comment>
<evidence type="ECO:0000256" key="7">
    <source>
        <dbReference type="RuleBase" id="RU003331"/>
    </source>
</evidence>
<feature type="binding site" evidence="5">
    <location>
        <begin position="17"/>
        <end position="22"/>
    </location>
    <ligand>
        <name>ATP</name>
        <dbReference type="ChEBI" id="CHEBI:30616"/>
    </ligand>
</feature>
<gene>
    <name evidence="5" type="primary">adk</name>
    <name evidence="8" type="ORF">HNQ40_001668</name>
</gene>
<dbReference type="Pfam" id="PF00406">
    <property type="entry name" value="ADK"/>
    <property type="match status" value="1"/>
</dbReference>
<dbReference type="SUPFAM" id="SSF52540">
    <property type="entry name" value="P-loop containing nucleoside triphosphate hydrolases"/>
    <property type="match status" value="1"/>
</dbReference>
<evidence type="ECO:0000256" key="3">
    <source>
        <dbReference type="ARBA" id="ARBA00022741"/>
    </source>
</evidence>
<accession>A0A7X0H6B8</accession>
<feature type="binding site" evidence="5">
    <location>
        <position position="154"/>
    </location>
    <ligand>
        <name>AMP</name>
        <dbReference type="ChEBI" id="CHEBI:456215"/>
    </ligand>
</feature>
<dbReference type="PANTHER" id="PTHR23359">
    <property type="entry name" value="NUCLEOTIDE KINASE"/>
    <property type="match status" value="1"/>
</dbReference>
<feature type="binding site" evidence="5">
    <location>
        <position position="142"/>
    </location>
    <ligand>
        <name>AMP</name>
        <dbReference type="ChEBI" id="CHEBI:456215"/>
    </ligand>
</feature>
<dbReference type="CDD" id="cd01428">
    <property type="entry name" value="ADK"/>
    <property type="match status" value="1"/>
</dbReference>
<feature type="binding site" evidence="5">
    <location>
        <begin position="63"/>
        <end position="65"/>
    </location>
    <ligand>
        <name>AMP</name>
        <dbReference type="ChEBI" id="CHEBI:456215"/>
    </ligand>
</feature>
<dbReference type="GO" id="GO:0005737">
    <property type="term" value="C:cytoplasm"/>
    <property type="evidence" value="ECO:0007669"/>
    <property type="project" value="UniProtKB-SubCell"/>
</dbReference>
<comment type="subunit">
    <text evidence="5 7">Monomer.</text>
</comment>
<dbReference type="PROSITE" id="PS00113">
    <property type="entry name" value="ADENYLATE_KINASE"/>
    <property type="match status" value="1"/>
</dbReference>
<dbReference type="GO" id="GO:0004017">
    <property type="term" value="F:AMP kinase activity"/>
    <property type="evidence" value="ECO:0007669"/>
    <property type="project" value="UniProtKB-UniRule"/>
</dbReference>
<protein>
    <recommendedName>
        <fullName evidence="5 7">Adenylate kinase</fullName>
        <shortName evidence="5">AK</shortName>
        <ecNumber evidence="5 7">2.7.4.3</ecNumber>
    </recommendedName>
    <alternativeName>
        <fullName evidence="5">ATP-AMP transphosphorylase</fullName>
    </alternativeName>
    <alternativeName>
        <fullName evidence="5">ATP:AMP phosphotransferase</fullName>
    </alternativeName>
    <alternativeName>
        <fullName evidence="5">Adenylate monophosphate kinase</fullName>
    </alternativeName>
</protein>
<dbReference type="InterPro" id="IPR027417">
    <property type="entry name" value="P-loop_NTPase"/>
</dbReference>
<dbReference type="GO" id="GO:0005524">
    <property type="term" value="F:ATP binding"/>
    <property type="evidence" value="ECO:0007669"/>
    <property type="project" value="UniProtKB-UniRule"/>
</dbReference>
<name>A0A7X0H6B8_9BACT</name>
<dbReference type="GO" id="GO:0044209">
    <property type="term" value="P:AMP salvage"/>
    <property type="evidence" value="ECO:0007669"/>
    <property type="project" value="UniProtKB-UniRule"/>
</dbReference>
<dbReference type="RefSeq" id="WP_184677422.1">
    <property type="nucleotide sequence ID" value="NZ_JACHGY010000001.1"/>
</dbReference>
<dbReference type="Gene3D" id="3.40.50.300">
    <property type="entry name" value="P-loop containing nucleotide triphosphate hydrolases"/>
    <property type="match status" value="1"/>
</dbReference>
<feature type="binding site" evidence="5">
    <location>
        <position position="136"/>
    </location>
    <ligand>
        <name>ATP</name>
        <dbReference type="ChEBI" id="CHEBI:30616"/>
    </ligand>
</feature>
<keyword evidence="1 5" id="KW-0808">Transferase</keyword>
<dbReference type="EMBL" id="JACHGY010000001">
    <property type="protein sequence ID" value="MBB6429862.1"/>
    <property type="molecule type" value="Genomic_DNA"/>
</dbReference>
<keyword evidence="5" id="KW-0963">Cytoplasm</keyword>
<organism evidence="8 9">
    <name type="scientific">Algisphaera agarilytica</name>
    <dbReference type="NCBI Taxonomy" id="1385975"/>
    <lineage>
        <taxon>Bacteria</taxon>
        <taxon>Pseudomonadati</taxon>
        <taxon>Planctomycetota</taxon>
        <taxon>Phycisphaerae</taxon>
        <taxon>Phycisphaerales</taxon>
        <taxon>Phycisphaeraceae</taxon>
        <taxon>Algisphaera</taxon>
    </lineage>
</organism>
<feature type="binding site" evidence="5">
    <location>
        <position position="105"/>
    </location>
    <ligand>
        <name>AMP</name>
        <dbReference type="ChEBI" id="CHEBI:456215"/>
    </ligand>
</feature>
<dbReference type="Proteomes" id="UP000541810">
    <property type="component" value="Unassembled WGS sequence"/>
</dbReference>
<dbReference type="EC" id="2.7.4.3" evidence="5 7"/>
<keyword evidence="2 5" id="KW-0545">Nucleotide biosynthesis</keyword>
<keyword evidence="5 7" id="KW-0067">ATP-binding</keyword>
<keyword evidence="3 5" id="KW-0547">Nucleotide-binding</keyword>
<sequence>MPDHPTYKTILLFGAPGAGKGTQGAILGRIPGFYHCSCGDVFRNIDISTELGRKFYEYSSRGELVPDEITVQMWARAIHARTILGDYKPAADLLILDGIPRTLEQACIMDEHIEVLKIIHLTCSDEEAMFERLRRRALKSNRHDDADEKVIRHRWEVYEEETAPVLQHYPADTIVDIDSIGSPARILHDILDHAVPQQDSHFKAFEG</sequence>
<comment type="pathway">
    <text evidence="5">Purine metabolism; AMP biosynthesis via salvage pathway; AMP from ADP: step 1/1.</text>
</comment>
<evidence type="ECO:0000256" key="4">
    <source>
        <dbReference type="ARBA" id="ARBA00022777"/>
    </source>
</evidence>
<comment type="caution">
    <text evidence="8">The sequence shown here is derived from an EMBL/GenBank/DDBJ whole genome shotgun (WGS) entry which is preliminary data.</text>
</comment>
<keyword evidence="9" id="KW-1185">Reference proteome</keyword>